<accession>A0A1E7FBU5</accession>
<dbReference type="InterPro" id="IPR008011">
    <property type="entry name" value="Complex1_LYR_dom"/>
</dbReference>
<feature type="domain" description="Complex 1 LYR protein" evidence="1">
    <location>
        <begin position="11"/>
        <end position="65"/>
    </location>
</feature>
<dbReference type="CDD" id="cd20251">
    <property type="entry name" value="Complex1_LYR_SF"/>
    <property type="match status" value="1"/>
</dbReference>
<dbReference type="Proteomes" id="UP000095751">
    <property type="component" value="Unassembled WGS sequence"/>
</dbReference>
<dbReference type="KEGG" id="fcy:FRACYDRAFT_187063"/>
<dbReference type="Pfam" id="PF05347">
    <property type="entry name" value="Complex1_LYR"/>
    <property type="match status" value="1"/>
</dbReference>
<keyword evidence="3" id="KW-1185">Reference proteome</keyword>
<evidence type="ECO:0000313" key="3">
    <source>
        <dbReference type="Proteomes" id="UP000095751"/>
    </source>
</evidence>
<evidence type="ECO:0000259" key="1">
    <source>
        <dbReference type="Pfam" id="PF05347"/>
    </source>
</evidence>
<proteinExistence type="predicted"/>
<name>A0A1E7FBU5_9STRA</name>
<dbReference type="OrthoDB" id="275715at2759"/>
<sequence>MSTPATRSKTLFLYRKLMRSAMKMPTPNRQNFVIRKTRTEFKASILLTDPDEINEAIRLADTNLDTVLVQAEHLTKLKNDPNYDEI</sequence>
<reference evidence="2 3" key="1">
    <citation type="submission" date="2016-09" db="EMBL/GenBank/DDBJ databases">
        <title>Extensive genetic diversity and differential bi-allelic expression allows diatom success in the polar Southern Ocean.</title>
        <authorList>
            <consortium name="DOE Joint Genome Institute"/>
            <person name="Mock T."/>
            <person name="Otillar R.P."/>
            <person name="Strauss J."/>
            <person name="Dupont C."/>
            <person name="Frickenhaus S."/>
            <person name="Maumus F."/>
            <person name="Mcmullan M."/>
            <person name="Sanges R."/>
            <person name="Schmutz J."/>
            <person name="Toseland A."/>
            <person name="Valas R."/>
            <person name="Veluchamy A."/>
            <person name="Ward B.J."/>
            <person name="Allen A."/>
            <person name="Barry K."/>
            <person name="Falciatore A."/>
            <person name="Ferrante M."/>
            <person name="Fortunato A.E."/>
            <person name="Gloeckner G."/>
            <person name="Gruber A."/>
            <person name="Hipkin R."/>
            <person name="Janech M."/>
            <person name="Kroth P."/>
            <person name="Leese F."/>
            <person name="Lindquist E."/>
            <person name="Lyon B.R."/>
            <person name="Martin J."/>
            <person name="Mayer C."/>
            <person name="Parker M."/>
            <person name="Quesneville H."/>
            <person name="Raymond J."/>
            <person name="Uhlig C."/>
            <person name="Valentin K.U."/>
            <person name="Worden A.Z."/>
            <person name="Armbrust E.V."/>
            <person name="Bowler C."/>
            <person name="Green B."/>
            <person name="Moulton V."/>
            <person name="Van Oosterhout C."/>
            <person name="Grigoriev I."/>
        </authorList>
    </citation>
    <scope>NUCLEOTIDE SEQUENCE [LARGE SCALE GENOMIC DNA]</scope>
    <source>
        <strain evidence="2 3">CCMP1102</strain>
    </source>
</reference>
<protein>
    <recommendedName>
        <fullName evidence="1">Complex 1 LYR protein domain-containing protein</fullName>
    </recommendedName>
</protein>
<dbReference type="AlphaFoldDB" id="A0A1E7FBU5"/>
<gene>
    <name evidence="2" type="ORF">FRACYDRAFT_187063</name>
</gene>
<evidence type="ECO:0000313" key="2">
    <source>
        <dbReference type="EMBL" id="OEU15631.1"/>
    </source>
</evidence>
<organism evidence="2 3">
    <name type="scientific">Fragilariopsis cylindrus CCMP1102</name>
    <dbReference type="NCBI Taxonomy" id="635003"/>
    <lineage>
        <taxon>Eukaryota</taxon>
        <taxon>Sar</taxon>
        <taxon>Stramenopiles</taxon>
        <taxon>Ochrophyta</taxon>
        <taxon>Bacillariophyta</taxon>
        <taxon>Bacillariophyceae</taxon>
        <taxon>Bacillariophycidae</taxon>
        <taxon>Bacillariales</taxon>
        <taxon>Bacillariaceae</taxon>
        <taxon>Fragilariopsis</taxon>
    </lineage>
</organism>
<dbReference type="InParanoid" id="A0A1E7FBU5"/>
<dbReference type="EMBL" id="KV784359">
    <property type="protein sequence ID" value="OEU15631.1"/>
    <property type="molecule type" value="Genomic_DNA"/>
</dbReference>